<dbReference type="InterPro" id="IPR036465">
    <property type="entry name" value="vWFA_dom_sf"/>
</dbReference>
<dbReference type="Gene3D" id="3.40.50.410">
    <property type="entry name" value="von Willebrand factor, type A domain"/>
    <property type="match status" value="1"/>
</dbReference>
<dbReference type="SUPFAM" id="SSF53300">
    <property type="entry name" value="vWA-like"/>
    <property type="match status" value="1"/>
</dbReference>
<dbReference type="RefSeq" id="WP_287269919.1">
    <property type="nucleotide sequence ID" value="NZ_JAMYPN010000002.1"/>
</dbReference>
<name>A0ABV1Y8B7_9HYPH</name>
<dbReference type="EMBL" id="JAMYPJ010000001">
    <property type="protein sequence ID" value="MER8931417.1"/>
    <property type="molecule type" value="Genomic_DNA"/>
</dbReference>
<dbReference type="InterPro" id="IPR010607">
    <property type="entry name" value="DUF1194"/>
</dbReference>
<keyword evidence="2" id="KW-1185">Reference proteome</keyword>
<accession>A0ABV1Y8B7</accession>
<evidence type="ECO:0000313" key="1">
    <source>
        <dbReference type="EMBL" id="MER8931417.1"/>
    </source>
</evidence>
<organism evidence="1 2">
    <name type="scientific">Mesorhizobium opportunistum</name>
    <dbReference type="NCBI Taxonomy" id="593909"/>
    <lineage>
        <taxon>Bacteria</taxon>
        <taxon>Pseudomonadati</taxon>
        <taxon>Pseudomonadota</taxon>
        <taxon>Alphaproteobacteria</taxon>
        <taxon>Hyphomicrobiales</taxon>
        <taxon>Phyllobacteriaceae</taxon>
        <taxon>Mesorhizobium</taxon>
    </lineage>
</organism>
<sequence>MCSTVHQDVTGLSVTGSFHEQPRMRGKGIPKPATRSVRWPANRVSSCLRLAGALAASMVWGPQAHAADVDVAIVFAVDFSSSIDPKIADLQREGHAAALTSPEIIAAITRNYVGCISVAYFEWSSPGHARTVLPWTNICGLEDARAAASVISKEGDTGITRRGRRGTSVSSAIDIGSLLLDQFPGKAARKVIDISSNGENNDGLPVQPSRLNAIAKGYTINAIAIPMEDESPDNTLASYFAKSVIGGSQAFVITTKGPDDYVMALRRKLVTEVSMNVDHPL</sequence>
<protein>
    <submittedName>
        <fullName evidence="1">DUF1194 domain-containing protein</fullName>
    </submittedName>
</protein>
<comment type="caution">
    <text evidence="1">The sequence shown here is derived from an EMBL/GenBank/DDBJ whole genome shotgun (WGS) entry which is preliminary data.</text>
</comment>
<dbReference type="Proteomes" id="UP001464387">
    <property type="component" value="Unassembled WGS sequence"/>
</dbReference>
<reference evidence="1 2" key="1">
    <citation type="journal article" date="2024" name="Proc. Natl. Acad. Sci. U.S.A.">
        <title>The evolutionary genomics of adaptation to stress in wild rhizobium bacteria.</title>
        <authorList>
            <person name="Kehlet-Delgado H."/>
            <person name="Montoya A.P."/>
            <person name="Jensen K.T."/>
            <person name="Wendlandt C.E."/>
            <person name="Dexheimer C."/>
            <person name="Roberts M."/>
            <person name="Torres Martinez L."/>
            <person name="Friesen M.L."/>
            <person name="Griffitts J.S."/>
            <person name="Porter S.S."/>
        </authorList>
    </citation>
    <scope>NUCLEOTIDE SEQUENCE [LARGE SCALE GENOMIC DNA]</scope>
    <source>
        <strain evidence="1 2">M0729</strain>
    </source>
</reference>
<dbReference type="CDD" id="cd00198">
    <property type="entry name" value="vWFA"/>
    <property type="match status" value="1"/>
</dbReference>
<dbReference type="Pfam" id="PF06707">
    <property type="entry name" value="DUF1194"/>
    <property type="match status" value="1"/>
</dbReference>
<evidence type="ECO:0000313" key="2">
    <source>
        <dbReference type="Proteomes" id="UP001464387"/>
    </source>
</evidence>
<gene>
    <name evidence="1" type="ORF">NKI33_00345</name>
</gene>
<proteinExistence type="predicted"/>